<proteinExistence type="predicted"/>
<dbReference type="EMBL" id="CP064942">
    <property type="protein sequence ID" value="QPH54632.1"/>
    <property type="molecule type" value="Genomic_DNA"/>
</dbReference>
<dbReference type="RefSeq" id="WP_196103841.1">
    <property type="nucleotide sequence ID" value="NZ_CP064942.1"/>
</dbReference>
<dbReference type="KEGG" id="poz:I0K15_02285"/>
<dbReference type="PANTHER" id="PTHR11669">
    <property type="entry name" value="REPLICATION FACTOR C / DNA POLYMERASE III GAMMA-TAU SUBUNIT"/>
    <property type="match status" value="1"/>
</dbReference>
<accession>A0A7S9LSQ9</accession>
<name>A0A7S9LSQ9_9RHOB</name>
<evidence type="ECO:0000313" key="3">
    <source>
        <dbReference type="Proteomes" id="UP000594800"/>
    </source>
</evidence>
<reference evidence="2 3" key="1">
    <citation type="submission" date="2020-11" db="EMBL/GenBank/DDBJ databases">
        <title>Description of Pontivivens ytuae sp. nov. isolated from deep sea sediment of Mariana Trench.</title>
        <authorList>
            <person name="Wang Z."/>
            <person name="Sun Q.-L."/>
            <person name="Xu X.-D."/>
            <person name="Tang Y.-Z."/>
            <person name="Zhang J."/>
        </authorList>
    </citation>
    <scope>NUCLEOTIDE SEQUENCE [LARGE SCALE GENOMIC DNA]</scope>
    <source>
        <strain evidence="2 3">MT2928</strain>
    </source>
</reference>
<dbReference type="EC" id="2.7.7.7" evidence="2"/>
<gene>
    <name evidence="2" type="ORF">I0K15_02285</name>
</gene>
<dbReference type="GO" id="GO:0006261">
    <property type="term" value="P:DNA-templated DNA replication"/>
    <property type="evidence" value="ECO:0007669"/>
    <property type="project" value="TreeGrafter"/>
</dbReference>
<dbReference type="GO" id="GO:0003887">
    <property type="term" value="F:DNA-directed DNA polymerase activity"/>
    <property type="evidence" value="ECO:0007669"/>
    <property type="project" value="UniProtKB-EC"/>
</dbReference>
<dbReference type="Pfam" id="PF13177">
    <property type="entry name" value="DNA_pol3_delta2"/>
    <property type="match status" value="1"/>
</dbReference>
<dbReference type="AlphaFoldDB" id="A0A7S9LSQ9"/>
<keyword evidence="3" id="KW-1185">Reference proteome</keyword>
<dbReference type="Gene3D" id="3.40.50.300">
    <property type="entry name" value="P-loop containing nucleotide triphosphate hydrolases"/>
    <property type="match status" value="1"/>
</dbReference>
<dbReference type="InterPro" id="IPR050238">
    <property type="entry name" value="DNA_Rep/Repair_Clamp_Loader"/>
</dbReference>
<feature type="compositionally biased region" description="Basic and acidic residues" evidence="1">
    <location>
        <begin position="8"/>
        <end position="27"/>
    </location>
</feature>
<dbReference type="Proteomes" id="UP000594800">
    <property type="component" value="Chromosome"/>
</dbReference>
<dbReference type="PANTHER" id="PTHR11669:SF8">
    <property type="entry name" value="DNA POLYMERASE III SUBUNIT DELTA"/>
    <property type="match status" value="1"/>
</dbReference>
<evidence type="ECO:0000256" key="1">
    <source>
        <dbReference type="SAM" id="MobiDB-lite"/>
    </source>
</evidence>
<dbReference type="SUPFAM" id="SSF52540">
    <property type="entry name" value="P-loop containing nucleoside triphosphate hydrolases"/>
    <property type="match status" value="1"/>
</dbReference>
<dbReference type="GO" id="GO:0009360">
    <property type="term" value="C:DNA polymerase III complex"/>
    <property type="evidence" value="ECO:0007669"/>
    <property type="project" value="TreeGrafter"/>
</dbReference>
<dbReference type="NCBIfam" id="NF005677">
    <property type="entry name" value="PRK07471.1"/>
    <property type="match status" value="1"/>
</dbReference>
<keyword evidence="2" id="KW-0548">Nucleotidyltransferase</keyword>
<dbReference type="InterPro" id="IPR027417">
    <property type="entry name" value="P-loop_NTPase"/>
</dbReference>
<feature type="region of interest" description="Disordered" evidence="1">
    <location>
        <begin position="1"/>
        <end position="27"/>
    </location>
</feature>
<sequence>MSDDALPEPDRVEGAPHPRETASLHGQHAAEDRFLDAAAGRLHHGWMLTGPRGVGKATLGWRIARFLVDGAEDRGTGLYVPPDSSTFRRIAALGEPRVHLTRRPWDEKAKRLRTVIGVEEVRSLKSFFTMSAADGGWRVAIVDAMDEMNVAGQNALLKVLEEPPERALILMVCHQPGRLLPTIRSRCRELRLGTLDAASLDSAMMDAGFPPEGNAAALAELSGGSAGEAIRMIADDGVAVYAALVKLLDGAPKMSRPAMIGLAETAAGRTAETRYDLMVRLVDRLLARLSRTGAMGETPVEVVPGEAAVLARLAPGLTAAQGWADLAETLAGRVGHARAVNLDPAQVMLDTFVQIDATARRVS</sequence>
<organism evidence="2 3">
    <name type="scientific">Pontivivens ytuae</name>
    <dbReference type="NCBI Taxonomy" id="2789856"/>
    <lineage>
        <taxon>Bacteria</taxon>
        <taxon>Pseudomonadati</taxon>
        <taxon>Pseudomonadota</taxon>
        <taxon>Alphaproteobacteria</taxon>
        <taxon>Rhodobacterales</taxon>
        <taxon>Paracoccaceae</taxon>
        <taxon>Pontivivens</taxon>
    </lineage>
</organism>
<protein>
    <submittedName>
        <fullName evidence="2">DNA polymerase III subunit delta</fullName>
        <ecNumber evidence="2">2.7.7.7</ecNumber>
    </submittedName>
</protein>
<keyword evidence="2" id="KW-0808">Transferase</keyword>
<evidence type="ECO:0000313" key="2">
    <source>
        <dbReference type="EMBL" id="QPH54632.1"/>
    </source>
</evidence>